<evidence type="ECO:0008006" key="3">
    <source>
        <dbReference type="Google" id="ProtNLM"/>
    </source>
</evidence>
<dbReference type="AlphaFoldDB" id="A0A4P2VP02"/>
<dbReference type="EMBL" id="AP019368">
    <property type="protein sequence ID" value="BBH53409.1"/>
    <property type="molecule type" value="Genomic_DNA"/>
</dbReference>
<dbReference type="OrthoDB" id="5291924at2"/>
<gene>
    <name evidence="1" type="ORF">JCM31447_18520</name>
</gene>
<dbReference type="Pfam" id="PF13177">
    <property type="entry name" value="DNA_pol3_delta2"/>
    <property type="match status" value="1"/>
</dbReference>
<organism evidence="1 2">
    <name type="scientific">Fluviispira sanaruensis</name>
    <dbReference type="NCBI Taxonomy" id="2493639"/>
    <lineage>
        <taxon>Bacteria</taxon>
        <taxon>Pseudomonadati</taxon>
        <taxon>Bdellovibrionota</taxon>
        <taxon>Oligoflexia</taxon>
        <taxon>Silvanigrellales</taxon>
        <taxon>Silvanigrellaceae</taxon>
        <taxon>Fluviispira</taxon>
    </lineage>
</organism>
<name>A0A4P2VP02_FLUSA</name>
<keyword evidence="2" id="KW-1185">Reference proteome</keyword>
<dbReference type="InterPro" id="IPR050238">
    <property type="entry name" value="DNA_Rep/Repair_Clamp_Loader"/>
</dbReference>
<dbReference type="PANTHER" id="PTHR11669">
    <property type="entry name" value="REPLICATION FACTOR C / DNA POLYMERASE III GAMMA-TAU SUBUNIT"/>
    <property type="match status" value="1"/>
</dbReference>
<evidence type="ECO:0000313" key="1">
    <source>
        <dbReference type="EMBL" id="BBH53409.1"/>
    </source>
</evidence>
<dbReference type="PANTHER" id="PTHR11669:SF8">
    <property type="entry name" value="DNA POLYMERASE III SUBUNIT DELTA"/>
    <property type="match status" value="1"/>
</dbReference>
<dbReference type="KEGG" id="sbf:JCM31447_18520"/>
<proteinExistence type="predicted"/>
<reference evidence="1 2" key="1">
    <citation type="submission" date="2018-12" db="EMBL/GenBank/DDBJ databases">
        <title>Rubrispira sanarue gen. nov., sp., nov., a member of the order Silvanigrellales, isolated from a brackish lake in Hamamatsu Japan.</title>
        <authorList>
            <person name="Maejima Y."/>
            <person name="Iino T."/>
            <person name="Muraguchi Y."/>
            <person name="Fukuda K."/>
            <person name="Nojiri H."/>
            <person name="Ohkuma M."/>
            <person name="Moriuchi R."/>
            <person name="Dohra H."/>
            <person name="Kimbara K."/>
            <person name="Shintani M."/>
        </authorList>
    </citation>
    <scope>NUCLEOTIDE SEQUENCE [LARGE SCALE GENOMIC DNA]</scope>
    <source>
        <strain evidence="1 2">RF1110005</strain>
    </source>
</reference>
<dbReference type="Proteomes" id="UP000291236">
    <property type="component" value="Chromosome"/>
</dbReference>
<dbReference type="RefSeq" id="WP_130609185.1">
    <property type="nucleotide sequence ID" value="NZ_AP019368.1"/>
</dbReference>
<accession>A0A4P2VP02</accession>
<evidence type="ECO:0000313" key="2">
    <source>
        <dbReference type="Proteomes" id="UP000291236"/>
    </source>
</evidence>
<sequence>MKTFHDFITNLKSIKHHALLLVSRQFENNDFSDEHFRLLVKASCQIDLFKSENTSIFEIAAHHSDIFIADRQRKILRIEDLKAIKELSLYQPNEGSRRLFFIENCERMNANSANALLKALEEPQAHSIFVLTTKDLSLVLPTVTSRCLKVFLHFTDIEKKNIVSEIAQDDYKAIKLQVEAFKNSISYLNQSLSEQITSSINPLKLKKIIELSEKLAKEYKAHLLQDTIVFITCERLKKEPDFLSVSKFILAQISEWKNNESLNPSTQLWLIRIFTHFQVASSS</sequence>
<dbReference type="SUPFAM" id="SSF52540">
    <property type="entry name" value="P-loop containing nucleoside triphosphate hydrolases"/>
    <property type="match status" value="1"/>
</dbReference>
<dbReference type="Gene3D" id="3.40.50.300">
    <property type="entry name" value="P-loop containing nucleotide triphosphate hydrolases"/>
    <property type="match status" value="1"/>
</dbReference>
<dbReference type="InterPro" id="IPR027417">
    <property type="entry name" value="P-loop_NTPase"/>
</dbReference>
<protein>
    <recommendedName>
        <fullName evidence="3">DNA polymerase III subunit delta</fullName>
    </recommendedName>
</protein>
<dbReference type="GO" id="GO:0006261">
    <property type="term" value="P:DNA-templated DNA replication"/>
    <property type="evidence" value="ECO:0007669"/>
    <property type="project" value="TreeGrafter"/>
</dbReference>